<evidence type="ECO:0000313" key="3">
    <source>
        <dbReference type="Proteomes" id="UP001596053"/>
    </source>
</evidence>
<dbReference type="Pfam" id="PF00480">
    <property type="entry name" value="ROK"/>
    <property type="match status" value="1"/>
</dbReference>
<accession>A0ABW0IWA8</accession>
<dbReference type="Gene3D" id="3.30.420.40">
    <property type="match status" value="2"/>
</dbReference>
<gene>
    <name evidence="2" type="ORF">ACFPOB_11305</name>
</gene>
<name>A0ABW0IWA8_9HYPH</name>
<dbReference type="RefSeq" id="WP_377798346.1">
    <property type="nucleotide sequence ID" value="NZ_JBHSLW010000013.1"/>
</dbReference>
<reference evidence="3" key="1">
    <citation type="journal article" date="2019" name="Int. J. Syst. Evol. Microbiol.">
        <title>The Global Catalogue of Microorganisms (GCM) 10K type strain sequencing project: providing services to taxonomists for standard genome sequencing and annotation.</title>
        <authorList>
            <consortium name="The Broad Institute Genomics Platform"/>
            <consortium name="The Broad Institute Genome Sequencing Center for Infectious Disease"/>
            <person name="Wu L."/>
            <person name="Ma J."/>
        </authorList>
    </citation>
    <scope>NUCLEOTIDE SEQUENCE [LARGE SCALE GENOMIC DNA]</scope>
    <source>
        <strain evidence="3">NCAIM B.01391</strain>
    </source>
</reference>
<dbReference type="PANTHER" id="PTHR18964">
    <property type="entry name" value="ROK (REPRESSOR, ORF, KINASE) FAMILY"/>
    <property type="match status" value="1"/>
</dbReference>
<sequence length="312" mass="31674">MKTVFAFDIGGTAVKFGLVAEDGRLLKQGEVPFERDLAFAALCEQLARLYEDTMAGSPADALAVAMPGFAAPDSGVVIDGGGNVPALRDGSITQALEQRLGLPAWFGNDGVAAALGEVRYGAGQRLNRFVLITIGTGVGGAVIIDGQPIIGRNGHPPELGAIVVGNDDAGEPLSLEARSSAPAMLQAYACQTDAAAVSVRQLFEQAEAGDAAAEAAIDATCRGIAQAAGALINALMLEAIVLGGGVSGAGEALTRRIRMLLPAYVWPSLAAKVDIRIAELGNTAGLLGVASLAFEGLAASTHARGAWQAAKS</sequence>
<organism evidence="2 3">
    <name type="scientific">Bosea eneae</name>
    <dbReference type="NCBI Taxonomy" id="151454"/>
    <lineage>
        <taxon>Bacteria</taxon>
        <taxon>Pseudomonadati</taxon>
        <taxon>Pseudomonadota</taxon>
        <taxon>Alphaproteobacteria</taxon>
        <taxon>Hyphomicrobiales</taxon>
        <taxon>Boseaceae</taxon>
        <taxon>Bosea</taxon>
    </lineage>
</organism>
<protein>
    <submittedName>
        <fullName evidence="2">ROK family protein</fullName>
    </submittedName>
</protein>
<dbReference type="PANTHER" id="PTHR18964:SF149">
    <property type="entry name" value="BIFUNCTIONAL UDP-N-ACETYLGLUCOSAMINE 2-EPIMERASE_N-ACETYLMANNOSAMINE KINASE"/>
    <property type="match status" value="1"/>
</dbReference>
<comment type="caution">
    <text evidence="2">The sequence shown here is derived from an EMBL/GenBank/DDBJ whole genome shotgun (WGS) entry which is preliminary data.</text>
</comment>
<keyword evidence="3" id="KW-1185">Reference proteome</keyword>
<comment type="similarity">
    <text evidence="1">Belongs to the ROK (NagC/XylR) family.</text>
</comment>
<evidence type="ECO:0000313" key="2">
    <source>
        <dbReference type="EMBL" id="MFC5420145.1"/>
    </source>
</evidence>
<evidence type="ECO:0000256" key="1">
    <source>
        <dbReference type="ARBA" id="ARBA00006479"/>
    </source>
</evidence>
<dbReference type="EMBL" id="JBHSLW010000013">
    <property type="protein sequence ID" value="MFC5420145.1"/>
    <property type="molecule type" value="Genomic_DNA"/>
</dbReference>
<dbReference type="InterPro" id="IPR043129">
    <property type="entry name" value="ATPase_NBD"/>
</dbReference>
<dbReference type="InterPro" id="IPR000600">
    <property type="entry name" value="ROK"/>
</dbReference>
<proteinExistence type="inferred from homology"/>
<dbReference type="Proteomes" id="UP001596053">
    <property type="component" value="Unassembled WGS sequence"/>
</dbReference>
<dbReference type="SUPFAM" id="SSF53067">
    <property type="entry name" value="Actin-like ATPase domain"/>
    <property type="match status" value="1"/>
</dbReference>